<proteinExistence type="predicted"/>
<accession>A0ABU6JSL0</accession>
<protein>
    <submittedName>
        <fullName evidence="2">Uncharacterized protein</fullName>
    </submittedName>
</protein>
<evidence type="ECO:0000313" key="2">
    <source>
        <dbReference type="EMBL" id="MEC5343251.1"/>
    </source>
</evidence>
<dbReference type="RefSeq" id="WP_327618236.1">
    <property type="nucleotide sequence ID" value="NZ_JAYWTM010000009.1"/>
</dbReference>
<comment type="caution">
    <text evidence="2">The sequence shown here is derived from an EMBL/GenBank/DDBJ whole genome shotgun (WGS) entry which is preliminary data.</text>
</comment>
<keyword evidence="1" id="KW-0812">Transmembrane</keyword>
<feature type="transmembrane region" description="Helical" evidence="1">
    <location>
        <begin position="52"/>
        <end position="68"/>
    </location>
</feature>
<feature type="transmembrane region" description="Helical" evidence="1">
    <location>
        <begin position="21"/>
        <end position="40"/>
    </location>
</feature>
<dbReference type="EMBL" id="JAYWTM010000009">
    <property type="protein sequence ID" value="MEC5343251.1"/>
    <property type="molecule type" value="Genomic_DNA"/>
</dbReference>
<organism evidence="2 3">
    <name type="scientific">Brenneria populi</name>
    <dbReference type="NCBI Taxonomy" id="1505588"/>
    <lineage>
        <taxon>Bacteria</taxon>
        <taxon>Pseudomonadati</taxon>
        <taxon>Pseudomonadota</taxon>
        <taxon>Gammaproteobacteria</taxon>
        <taxon>Enterobacterales</taxon>
        <taxon>Pectobacteriaceae</taxon>
        <taxon>Brenneria</taxon>
    </lineage>
</organism>
<dbReference type="Proteomes" id="UP001309705">
    <property type="component" value="Unassembled WGS sequence"/>
</dbReference>
<gene>
    <name evidence="2" type="ORF">VSX58_11675</name>
</gene>
<evidence type="ECO:0000313" key="3">
    <source>
        <dbReference type="Proteomes" id="UP001309705"/>
    </source>
</evidence>
<keyword evidence="1" id="KW-0472">Membrane</keyword>
<name>A0ABU6JSL0_9GAMM</name>
<keyword evidence="3" id="KW-1185">Reference proteome</keyword>
<reference evidence="2 3" key="1">
    <citation type="journal article" date="2017" name="Int. J. Syst. Evol. Microbiol.">
        <title>Brenneria populi subsp. brevivirga subsp. nov. isolated from symptomatic bark of Populus x euramericana canker, and description of Brenneria populi subsp. populi subsp. nov.</title>
        <authorList>
            <person name="Zheng M.H."/>
            <person name="Piao C.G."/>
            <person name="Xue H."/>
            <person name="Guo M.W."/>
            <person name="Li Y."/>
        </authorList>
    </citation>
    <scope>NUCLEOTIDE SEQUENCE [LARGE SCALE GENOMIC DNA]</scope>
    <source>
        <strain evidence="2 3">D9-5</strain>
    </source>
</reference>
<keyword evidence="1" id="KW-1133">Transmembrane helix</keyword>
<evidence type="ECO:0000256" key="1">
    <source>
        <dbReference type="SAM" id="Phobius"/>
    </source>
</evidence>
<sequence length="71" mass="8089">MIISFWIYVWLRIIPVTDNKGGFICIEGAMGVPFTGIYWRWSGIIAEVMKSAIGRCALFFIAGLSARFRRN</sequence>